<evidence type="ECO:0000313" key="2">
    <source>
        <dbReference type="EMBL" id="OWQ91194.1"/>
    </source>
</evidence>
<evidence type="ECO:0000256" key="1">
    <source>
        <dbReference type="SAM" id="Phobius"/>
    </source>
</evidence>
<sequence>MGAIVVVITGLIVWAGIALLSWMWAQAPAATEMGKRAVTQGATRIEQVAPDLKAQAERWLPGVKEQVDRWVPGLGAEPPARDVSGADPGPVPRYPGLVRSHYASDGGTIDVHYAGRADFDAVLAHYVRGFAGAGYVQEVISATPDAERHRFQRGGESFDLALTRRPGGAIEVRLQQPRQ</sequence>
<keyword evidence="1" id="KW-1133">Transmembrane helix</keyword>
<gene>
    <name evidence="2" type="ORF">CDN99_08395</name>
</gene>
<keyword evidence="3" id="KW-1185">Reference proteome</keyword>
<protein>
    <submittedName>
        <fullName evidence="2">Uncharacterized protein</fullName>
    </submittedName>
</protein>
<reference evidence="2 3" key="1">
    <citation type="journal article" date="2008" name="Int. J. Syst. Evol. Microbiol.">
        <title>Description of Roseateles aquatilis sp. nov. and Roseateles terrae sp. nov., in the class Betaproteobacteria, and emended description of the genus Roseateles.</title>
        <authorList>
            <person name="Gomila M."/>
            <person name="Bowien B."/>
            <person name="Falsen E."/>
            <person name="Moore E.R."/>
            <person name="Lalucat J."/>
        </authorList>
    </citation>
    <scope>NUCLEOTIDE SEQUENCE [LARGE SCALE GENOMIC DNA]</scope>
    <source>
        <strain evidence="2 3">CCUG 48205</strain>
    </source>
</reference>
<dbReference type="EMBL" id="NIOF01000003">
    <property type="protein sequence ID" value="OWQ91194.1"/>
    <property type="molecule type" value="Genomic_DNA"/>
</dbReference>
<name>A0A246JEU9_9BURK</name>
<organism evidence="2 3">
    <name type="scientific">Roseateles aquatilis</name>
    <dbReference type="NCBI Taxonomy" id="431061"/>
    <lineage>
        <taxon>Bacteria</taxon>
        <taxon>Pseudomonadati</taxon>
        <taxon>Pseudomonadota</taxon>
        <taxon>Betaproteobacteria</taxon>
        <taxon>Burkholderiales</taxon>
        <taxon>Sphaerotilaceae</taxon>
        <taxon>Roseateles</taxon>
    </lineage>
</organism>
<proteinExistence type="predicted"/>
<keyword evidence="1" id="KW-0472">Membrane</keyword>
<keyword evidence="1" id="KW-0812">Transmembrane</keyword>
<comment type="caution">
    <text evidence="2">The sequence shown here is derived from an EMBL/GenBank/DDBJ whole genome shotgun (WGS) entry which is preliminary data.</text>
</comment>
<dbReference type="Proteomes" id="UP000197468">
    <property type="component" value="Unassembled WGS sequence"/>
</dbReference>
<feature type="transmembrane region" description="Helical" evidence="1">
    <location>
        <begin position="6"/>
        <end position="25"/>
    </location>
</feature>
<accession>A0A246JEU9</accession>
<dbReference type="AlphaFoldDB" id="A0A246JEU9"/>
<evidence type="ECO:0000313" key="3">
    <source>
        <dbReference type="Proteomes" id="UP000197468"/>
    </source>
</evidence>